<dbReference type="EMBL" id="BAAAHE010000001">
    <property type="protein sequence ID" value="GAA0603155.1"/>
    <property type="molecule type" value="Genomic_DNA"/>
</dbReference>
<dbReference type="NCBIfam" id="TIGR01488">
    <property type="entry name" value="HAD-SF-IB"/>
    <property type="match status" value="1"/>
</dbReference>
<evidence type="ECO:0000313" key="6">
    <source>
        <dbReference type="Proteomes" id="UP001500957"/>
    </source>
</evidence>
<comment type="similarity">
    <text evidence="1">Belongs to the HAD-like hydrolase superfamily. SerB family.</text>
</comment>
<evidence type="ECO:0008006" key="7">
    <source>
        <dbReference type="Google" id="ProtNLM"/>
    </source>
</evidence>
<comment type="caution">
    <text evidence="5">The sequence shown here is derived from an EMBL/GenBank/DDBJ whole genome shotgun (WGS) entry which is preliminary data.</text>
</comment>
<dbReference type="SUPFAM" id="SSF56784">
    <property type="entry name" value="HAD-like"/>
    <property type="match status" value="1"/>
</dbReference>
<dbReference type="InterPro" id="IPR036412">
    <property type="entry name" value="HAD-like_sf"/>
</dbReference>
<dbReference type="RefSeq" id="WP_344600423.1">
    <property type="nucleotide sequence ID" value="NZ_BAAAHE010000001.1"/>
</dbReference>
<evidence type="ECO:0000256" key="3">
    <source>
        <dbReference type="ARBA" id="ARBA00022801"/>
    </source>
</evidence>
<evidence type="ECO:0000256" key="1">
    <source>
        <dbReference type="ARBA" id="ARBA00009184"/>
    </source>
</evidence>
<keyword evidence="4" id="KW-0460">Magnesium</keyword>
<dbReference type="Proteomes" id="UP001500957">
    <property type="component" value="Unassembled WGS sequence"/>
</dbReference>
<protein>
    <recommendedName>
        <fullName evidence="7">Hydrolase</fullName>
    </recommendedName>
</protein>
<evidence type="ECO:0000256" key="2">
    <source>
        <dbReference type="ARBA" id="ARBA00022723"/>
    </source>
</evidence>
<dbReference type="PANTHER" id="PTHR43344">
    <property type="entry name" value="PHOSPHOSERINE PHOSPHATASE"/>
    <property type="match status" value="1"/>
</dbReference>
<proteinExistence type="inferred from homology"/>
<name>A0ABP3R709_9ACTN</name>
<accession>A0ABP3R709</accession>
<gene>
    <name evidence="5" type="ORF">GCM10009547_00870</name>
</gene>
<keyword evidence="2" id="KW-0479">Metal-binding</keyword>
<sequence>MSKLHVFDMDGTILSGSACMELCRQLGRLDEVIEVEEAWGRGEVDHVGFYELLIEMWEPLTDLDVESAFEASQWLDGLPEVLADIRERGEYSALVTMSPQFFADLVVARWGVTTAHGATVRAREPVVAEAVLFPEDKPRIVDELLTRYGLSIEDCVGYGDSSSDVPLFQRLRHSVAVNANEKLRALAAAEYDGSDLREVYAIGRSLLDGSG</sequence>
<dbReference type="InterPro" id="IPR023214">
    <property type="entry name" value="HAD_sf"/>
</dbReference>
<keyword evidence="6" id="KW-1185">Reference proteome</keyword>
<reference evidence="6" key="1">
    <citation type="journal article" date="2019" name="Int. J. Syst. Evol. Microbiol.">
        <title>The Global Catalogue of Microorganisms (GCM) 10K type strain sequencing project: providing services to taxonomists for standard genome sequencing and annotation.</title>
        <authorList>
            <consortium name="The Broad Institute Genomics Platform"/>
            <consortium name="The Broad Institute Genome Sequencing Center for Infectious Disease"/>
            <person name="Wu L."/>
            <person name="Ma J."/>
        </authorList>
    </citation>
    <scope>NUCLEOTIDE SEQUENCE [LARGE SCALE GENOMIC DNA]</scope>
    <source>
        <strain evidence="6">JCM 10671</strain>
    </source>
</reference>
<keyword evidence="3" id="KW-0378">Hydrolase</keyword>
<dbReference type="Pfam" id="PF12710">
    <property type="entry name" value="HAD"/>
    <property type="match status" value="1"/>
</dbReference>
<dbReference type="InterPro" id="IPR050582">
    <property type="entry name" value="HAD-like_SerB"/>
</dbReference>
<dbReference type="PANTHER" id="PTHR43344:SF13">
    <property type="entry name" value="PHOSPHATASE RV3661-RELATED"/>
    <property type="match status" value="1"/>
</dbReference>
<evidence type="ECO:0000256" key="4">
    <source>
        <dbReference type="ARBA" id="ARBA00022842"/>
    </source>
</evidence>
<evidence type="ECO:0000313" key="5">
    <source>
        <dbReference type="EMBL" id="GAA0603155.1"/>
    </source>
</evidence>
<organism evidence="5 6">
    <name type="scientific">Sporichthya brevicatena</name>
    <dbReference type="NCBI Taxonomy" id="171442"/>
    <lineage>
        <taxon>Bacteria</taxon>
        <taxon>Bacillati</taxon>
        <taxon>Actinomycetota</taxon>
        <taxon>Actinomycetes</taxon>
        <taxon>Sporichthyales</taxon>
        <taxon>Sporichthyaceae</taxon>
        <taxon>Sporichthya</taxon>
    </lineage>
</organism>
<dbReference type="Gene3D" id="3.40.50.1000">
    <property type="entry name" value="HAD superfamily/HAD-like"/>
    <property type="match status" value="1"/>
</dbReference>